<accession>A0ABY1LHE5</accession>
<dbReference type="RefSeq" id="WP_079704717.1">
    <property type="nucleotide sequence ID" value="NZ_FUZO01000001.1"/>
</dbReference>
<protein>
    <recommendedName>
        <fullName evidence="3">Helix-turn-helix domain-containing protein</fullName>
    </recommendedName>
</protein>
<keyword evidence="2" id="KW-1185">Reference proteome</keyword>
<proteinExistence type="predicted"/>
<gene>
    <name evidence="1" type="ORF">SAMN06295973_0678</name>
</gene>
<reference evidence="1 2" key="1">
    <citation type="submission" date="2017-02" db="EMBL/GenBank/DDBJ databases">
        <authorList>
            <person name="Varghese N."/>
            <person name="Submissions S."/>
        </authorList>
    </citation>
    <scope>NUCLEOTIDE SEQUENCE [LARGE SCALE GENOMIC DNA]</scope>
    <source>
        <strain evidence="1 2">VKM Ac-1787</strain>
    </source>
</reference>
<sequence length="72" mass="7892">MDERSLFREMNLLRAAYDELSRAQRRVDEQFDATATALHEAGFSMSQIATMTGGSPAAVSRSVNRVRGGRSG</sequence>
<dbReference type="EMBL" id="FUZO01000001">
    <property type="protein sequence ID" value="SKC41036.1"/>
    <property type="molecule type" value="Genomic_DNA"/>
</dbReference>
<organism evidence="1 2">
    <name type="scientific">Plantibacter cousiniae</name>
    <name type="common">nom. nud.</name>
    <dbReference type="NCBI Taxonomy" id="199709"/>
    <lineage>
        <taxon>Bacteria</taxon>
        <taxon>Bacillati</taxon>
        <taxon>Actinomycetota</taxon>
        <taxon>Actinomycetes</taxon>
        <taxon>Micrococcales</taxon>
        <taxon>Microbacteriaceae</taxon>
        <taxon>Plantibacter</taxon>
    </lineage>
</organism>
<name>A0ABY1LHE5_9MICO</name>
<evidence type="ECO:0000313" key="1">
    <source>
        <dbReference type="EMBL" id="SKC41036.1"/>
    </source>
</evidence>
<evidence type="ECO:0000313" key="2">
    <source>
        <dbReference type="Proteomes" id="UP000190827"/>
    </source>
</evidence>
<dbReference type="Proteomes" id="UP000190827">
    <property type="component" value="Unassembled WGS sequence"/>
</dbReference>
<evidence type="ECO:0008006" key="3">
    <source>
        <dbReference type="Google" id="ProtNLM"/>
    </source>
</evidence>
<comment type="caution">
    <text evidence="1">The sequence shown here is derived from an EMBL/GenBank/DDBJ whole genome shotgun (WGS) entry which is preliminary data.</text>
</comment>